<feature type="compositionally biased region" description="Gly residues" evidence="1">
    <location>
        <begin position="168"/>
        <end position="178"/>
    </location>
</feature>
<dbReference type="Gene3D" id="1.10.10.10">
    <property type="entry name" value="Winged helix-like DNA-binding domain superfamily/Winged helix DNA-binding domain"/>
    <property type="match status" value="1"/>
</dbReference>
<reference evidence="4" key="1">
    <citation type="journal article" date="2019" name="Int. J. Syst. Evol. Microbiol.">
        <title>The Global Catalogue of Microorganisms (GCM) 10K type strain sequencing project: providing services to taxonomists for standard genome sequencing and annotation.</title>
        <authorList>
            <consortium name="The Broad Institute Genomics Platform"/>
            <consortium name="The Broad Institute Genome Sequencing Center for Infectious Disease"/>
            <person name="Wu L."/>
            <person name="Ma J."/>
        </authorList>
    </citation>
    <scope>NUCLEOTIDE SEQUENCE [LARGE SCALE GENOMIC DNA]</scope>
    <source>
        <strain evidence="4">JCM 6307</strain>
    </source>
</reference>
<dbReference type="SUPFAM" id="SSF88659">
    <property type="entry name" value="Sigma3 and sigma4 domains of RNA polymerase sigma factors"/>
    <property type="match status" value="1"/>
</dbReference>
<keyword evidence="4" id="KW-1185">Reference proteome</keyword>
<protein>
    <recommendedName>
        <fullName evidence="2">RNA polymerase sigma-70 region 4 domain-containing protein</fullName>
    </recommendedName>
</protein>
<dbReference type="InterPro" id="IPR036388">
    <property type="entry name" value="WH-like_DNA-bd_sf"/>
</dbReference>
<dbReference type="InterPro" id="IPR007630">
    <property type="entry name" value="RNA_pol_sigma70_r4"/>
</dbReference>
<feature type="compositionally biased region" description="Low complexity" evidence="1">
    <location>
        <begin position="154"/>
        <end position="167"/>
    </location>
</feature>
<evidence type="ECO:0000313" key="4">
    <source>
        <dbReference type="Proteomes" id="UP001501358"/>
    </source>
</evidence>
<comment type="caution">
    <text evidence="3">The sequence shown here is derived from an EMBL/GenBank/DDBJ whole genome shotgun (WGS) entry which is preliminary data.</text>
</comment>
<dbReference type="EMBL" id="BAAATA010000018">
    <property type="protein sequence ID" value="GAA2494047.1"/>
    <property type="molecule type" value="Genomic_DNA"/>
</dbReference>
<evidence type="ECO:0000259" key="2">
    <source>
        <dbReference type="Pfam" id="PF04545"/>
    </source>
</evidence>
<evidence type="ECO:0000256" key="1">
    <source>
        <dbReference type="SAM" id="MobiDB-lite"/>
    </source>
</evidence>
<name>A0ABP5Z7W7_9ACTN</name>
<sequence>MGKRHEAAAERRDREFEGFVAGAAGRLLHAATLLTGDRAAAERLVERALARTWACWLQLRDEDPYALARLELVTAYDRGWGPLSPRARRGGGVLARLAPRERLVLVLRLVEGVDEEQVAAQLGLPVDRVRALLSRACTVMRSGPAEPGGGPAGPAGTVGAAGPVGAAGTVGTGRGLRGLVGRSRSEGGPR</sequence>
<dbReference type="InterPro" id="IPR013324">
    <property type="entry name" value="RNA_pol_sigma_r3/r4-like"/>
</dbReference>
<dbReference type="Proteomes" id="UP001501358">
    <property type="component" value="Unassembled WGS sequence"/>
</dbReference>
<organism evidence="3 4">
    <name type="scientific">Streptomyces thermolineatus</name>
    <dbReference type="NCBI Taxonomy" id="44033"/>
    <lineage>
        <taxon>Bacteria</taxon>
        <taxon>Bacillati</taxon>
        <taxon>Actinomycetota</taxon>
        <taxon>Actinomycetes</taxon>
        <taxon>Kitasatosporales</taxon>
        <taxon>Streptomycetaceae</taxon>
        <taxon>Streptomyces</taxon>
    </lineage>
</organism>
<evidence type="ECO:0000313" key="3">
    <source>
        <dbReference type="EMBL" id="GAA2494047.1"/>
    </source>
</evidence>
<proteinExistence type="predicted"/>
<dbReference type="Pfam" id="PF04545">
    <property type="entry name" value="Sigma70_r4"/>
    <property type="match status" value="1"/>
</dbReference>
<feature type="domain" description="RNA polymerase sigma-70 region 4" evidence="2">
    <location>
        <begin position="93"/>
        <end position="141"/>
    </location>
</feature>
<gene>
    <name evidence="3" type="ORF">GCM10010406_32630</name>
</gene>
<feature type="region of interest" description="Disordered" evidence="1">
    <location>
        <begin position="143"/>
        <end position="190"/>
    </location>
</feature>
<dbReference type="RefSeq" id="WP_344383914.1">
    <property type="nucleotide sequence ID" value="NZ_BAAATA010000018.1"/>
</dbReference>
<accession>A0ABP5Z7W7</accession>